<dbReference type="Pfam" id="PF25023">
    <property type="entry name" value="TEN_YD-shell"/>
    <property type="match status" value="2"/>
</dbReference>
<dbReference type="EMBL" id="SOEG01000015">
    <property type="protein sequence ID" value="TDX51132.1"/>
    <property type="molecule type" value="Genomic_DNA"/>
</dbReference>
<evidence type="ECO:0000313" key="4">
    <source>
        <dbReference type="Proteomes" id="UP000295832"/>
    </source>
</evidence>
<dbReference type="InterPro" id="IPR050708">
    <property type="entry name" value="T6SS_VgrG/RHS"/>
</dbReference>
<dbReference type="InterPro" id="IPR031325">
    <property type="entry name" value="RHS_repeat"/>
</dbReference>
<sequence length="377" mass="42566">MEFHYNYSGTLYFKAQVYYDKLGRLIKEVDPLNHQKTYSYNEEGLLDLVNEPDGDVIDYDYDDFNRLTQVDYSGELSKSYSYDNLGRTASISQGMDSISFAYNSLGQVKEIIDMRGRKLSYNYDAVGNRIGLTLPNTKSFVYAYNQLNRLTALTAPNGDQFGYEYDAIGRRTKLSYPNGKVASYDYDALGRLTELNNGINSYSYNYDQVSNIKSIVSSTGRTNYNYDKLNRLTGVSYPGGENISYSYDAMGNRTRMTTAQGTTSYSYNQLNQLVSAGSINYEYDAEGKLIKKTAGSETFTYSYNAYDRLSQVTKNNTEIASYTYDPLGRRVSVSENGEEREYLWDGDSLLATYVSSSMENFYAVGSGIDEVLGVYGN</sequence>
<keyword evidence="4" id="KW-1185">Reference proteome</keyword>
<dbReference type="Gene3D" id="2.180.10.10">
    <property type="entry name" value="RHS repeat-associated core"/>
    <property type="match status" value="2"/>
</dbReference>
<evidence type="ECO:0000313" key="3">
    <source>
        <dbReference type="EMBL" id="TDX51132.1"/>
    </source>
</evidence>
<dbReference type="PANTHER" id="PTHR32305">
    <property type="match status" value="1"/>
</dbReference>
<dbReference type="NCBIfam" id="TIGR01643">
    <property type="entry name" value="YD_repeat_2x"/>
    <property type="match status" value="5"/>
</dbReference>
<keyword evidence="1" id="KW-0677">Repeat</keyword>
<comment type="caution">
    <text evidence="3">The sequence shown here is derived from an EMBL/GenBank/DDBJ whole genome shotgun (WGS) entry which is preliminary data.</text>
</comment>
<evidence type="ECO:0000259" key="2">
    <source>
        <dbReference type="Pfam" id="PF25023"/>
    </source>
</evidence>
<evidence type="ECO:0000256" key="1">
    <source>
        <dbReference type="ARBA" id="ARBA00022737"/>
    </source>
</evidence>
<dbReference type="Proteomes" id="UP000295832">
    <property type="component" value="Unassembled WGS sequence"/>
</dbReference>
<feature type="domain" description="Teneurin-like YD-shell" evidence="2">
    <location>
        <begin position="216"/>
        <end position="332"/>
    </location>
</feature>
<proteinExistence type="predicted"/>
<protein>
    <submittedName>
        <fullName evidence="3">YD repeat-containing protein</fullName>
    </submittedName>
</protein>
<accession>A0A4R8GY30</accession>
<name>A0A4R8GY30_9FIRM</name>
<dbReference type="PANTHER" id="PTHR32305:SF15">
    <property type="entry name" value="PROTEIN RHSA-RELATED"/>
    <property type="match status" value="1"/>
</dbReference>
<dbReference type="InterPro" id="IPR006530">
    <property type="entry name" value="YD"/>
</dbReference>
<gene>
    <name evidence="3" type="ORF">C7959_1158</name>
</gene>
<dbReference type="Pfam" id="PF05593">
    <property type="entry name" value="RHS_repeat"/>
    <property type="match status" value="1"/>
</dbReference>
<organism evidence="3 4">
    <name type="scientific">Orenia marismortui</name>
    <dbReference type="NCBI Taxonomy" id="46469"/>
    <lineage>
        <taxon>Bacteria</taxon>
        <taxon>Bacillati</taxon>
        <taxon>Bacillota</taxon>
        <taxon>Clostridia</taxon>
        <taxon>Halanaerobiales</taxon>
        <taxon>Halobacteroidaceae</taxon>
        <taxon>Orenia</taxon>
    </lineage>
</organism>
<dbReference type="InterPro" id="IPR056823">
    <property type="entry name" value="TEN-like_YD-shell"/>
</dbReference>
<reference evidence="3 4" key="1">
    <citation type="submission" date="2019-03" db="EMBL/GenBank/DDBJ databases">
        <title>Subsurface microbial communities from deep shales in Ohio and West Virginia, USA.</title>
        <authorList>
            <person name="Wrighton K."/>
        </authorList>
    </citation>
    <scope>NUCLEOTIDE SEQUENCE [LARGE SCALE GENOMIC DNA]</scope>
    <source>
        <strain evidence="3 4">MSL 6dP</strain>
    </source>
</reference>
<feature type="domain" description="Teneurin-like YD-shell" evidence="2">
    <location>
        <begin position="57"/>
        <end position="212"/>
    </location>
</feature>
<dbReference type="AlphaFoldDB" id="A0A4R8GY30"/>